<dbReference type="EMBL" id="GGFL01011568">
    <property type="protein sequence ID" value="MBW75746.1"/>
    <property type="molecule type" value="Transcribed_RNA"/>
</dbReference>
<protein>
    <submittedName>
        <fullName evidence="2">Putative secreted protein</fullName>
    </submittedName>
</protein>
<reference evidence="2" key="1">
    <citation type="submission" date="2018-01" db="EMBL/GenBank/DDBJ databases">
        <title>An insight into the sialome of Amazonian anophelines.</title>
        <authorList>
            <person name="Ribeiro J.M."/>
            <person name="Scarpassa V."/>
            <person name="Calvo E."/>
        </authorList>
    </citation>
    <scope>NUCLEOTIDE SEQUENCE</scope>
</reference>
<evidence type="ECO:0000256" key="1">
    <source>
        <dbReference type="SAM" id="SignalP"/>
    </source>
</evidence>
<proteinExistence type="predicted"/>
<organism evidence="2">
    <name type="scientific">Anopheles darlingi</name>
    <name type="common">Mosquito</name>
    <dbReference type="NCBI Taxonomy" id="43151"/>
    <lineage>
        <taxon>Eukaryota</taxon>
        <taxon>Metazoa</taxon>
        <taxon>Ecdysozoa</taxon>
        <taxon>Arthropoda</taxon>
        <taxon>Hexapoda</taxon>
        <taxon>Insecta</taxon>
        <taxon>Pterygota</taxon>
        <taxon>Neoptera</taxon>
        <taxon>Endopterygota</taxon>
        <taxon>Diptera</taxon>
        <taxon>Nematocera</taxon>
        <taxon>Culicoidea</taxon>
        <taxon>Culicidae</taxon>
        <taxon>Anophelinae</taxon>
        <taxon>Anopheles</taxon>
    </lineage>
</organism>
<dbReference type="AlphaFoldDB" id="A0A2M4DDW4"/>
<keyword evidence="1" id="KW-0732">Signal</keyword>
<evidence type="ECO:0000313" key="2">
    <source>
        <dbReference type="EMBL" id="MBW75746.1"/>
    </source>
</evidence>
<sequence length="72" mass="8080">MVPLVVQLVLVMVAVQQLTFSAFVTADFDRPALCARVPCRLPDRHPSLHPVLRRSLPPLWYGPTHAAFHHSV</sequence>
<feature type="chain" id="PRO_5014714474" evidence="1">
    <location>
        <begin position="27"/>
        <end position="72"/>
    </location>
</feature>
<name>A0A2M4DDW4_ANODA</name>
<feature type="signal peptide" evidence="1">
    <location>
        <begin position="1"/>
        <end position="26"/>
    </location>
</feature>
<accession>A0A2M4DDW4</accession>